<feature type="compositionally biased region" description="Low complexity" evidence="2">
    <location>
        <begin position="91"/>
        <end position="102"/>
    </location>
</feature>
<dbReference type="EMBL" id="JH171410">
    <property type="protein sequence ID" value="EHB11563.1"/>
    <property type="molecule type" value="Genomic_DNA"/>
</dbReference>
<dbReference type="InParanoid" id="G5BQK2"/>
<dbReference type="Gene3D" id="1.10.10.1200">
    <property type="entry name" value="MAGE homology domain, winged helix WH1 motif"/>
    <property type="match status" value="1"/>
</dbReference>
<dbReference type="Proteomes" id="UP000006813">
    <property type="component" value="Unassembled WGS sequence"/>
</dbReference>
<feature type="domain" description="MAGE" evidence="3">
    <location>
        <begin position="108"/>
        <end position="307"/>
    </location>
</feature>
<dbReference type="Proteomes" id="UP000694906">
    <property type="component" value="Unplaced"/>
</dbReference>
<dbReference type="PROSITE" id="PS50838">
    <property type="entry name" value="MAGE"/>
    <property type="match status" value="1"/>
</dbReference>
<dbReference type="InterPro" id="IPR037445">
    <property type="entry name" value="MAGE"/>
</dbReference>
<name>G5BQK2_HETGA</name>
<dbReference type="GO" id="GO:0005634">
    <property type="term" value="C:nucleus"/>
    <property type="evidence" value="ECO:0007669"/>
    <property type="project" value="TreeGrafter"/>
</dbReference>
<dbReference type="InterPro" id="IPR041899">
    <property type="entry name" value="MAGE_WH2"/>
</dbReference>
<reference evidence="4 5" key="1">
    <citation type="journal article" date="2011" name="Nature">
        <title>Genome sequencing reveals insights into physiology and longevity of the naked mole rat.</title>
        <authorList>
            <person name="Kim E.B."/>
            <person name="Fang X."/>
            <person name="Fushan A.A."/>
            <person name="Huang Z."/>
            <person name="Lobanov A.V."/>
            <person name="Han L."/>
            <person name="Marino S.M."/>
            <person name="Sun X."/>
            <person name="Turanov A.A."/>
            <person name="Yang P."/>
            <person name="Yim S.H."/>
            <person name="Zhao X."/>
            <person name="Kasaikina M.V."/>
            <person name="Stoletzki N."/>
            <person name="Peng C."/>
            <person name="Polak P."/>
            <person name="Xiong Z."/>
            <person name="Kiezun A."/>
            <person name="Zhu Y."/>
            <person name="Chen Y."/>
            <person name="Kryukov G.V."/>
            <person name="Zhang Q."/>
            <person name="Peshkin L."/>
            <person name="Yang L."/>
            <person name="Bronson R.T."/>
            <person name="Buffenstein R."/>
            <person name="Wang B."/>
            <person name="Han C."/>
            <person name="Li Q."/>
            <person name="Chen L."/>
            <person name="Zhao W."/>
            <person name="Sunyaev S.R."/>
            <person name="Park T.J."/>
            <person name="Zhang G."/>
            <person name="Wang J."/>
            <person name="Gladyshev V.N."/>
        </authorList>
    </citation>
    <scope>NUCLEOTIDE SEQUENCE [LARGE SCALE GENOMIC DNA]</scope>
</reference>
<organism evidence="4 5">
    <name type="scientific">Heterocephalus glaber</name>
    <name type="common">Naked mole rat</name>
    <dbReference type="NCBI Taxonomy" id="10181"/>
    <lineage>
        <taxon>Eukaryota</taxon>
        <taxon>Metazoa</taxon>
        <taxon>Chordata</taxon>
        <taxon>Craniata</taxon>
        <taxon>Vertebrata</taxon>
        <taxon>Euteleostomi</taxon>
        <taxon>Mammalia</taxon>
        <taxon>Eutheria</taxon>
        <taxon>Euarchontoglires</taxon>
        <taxon>Glires</taxon>
        <taxon>Rodentia</taxon>
        <taxon>Hystricomorpha</taxon>
        <taxon>Bathyergidae</taxon>
        <taxon>Heterocephalus</taxon>
    </lineage>
</organism>
<dbReference type="RefSeq" id="XP_004875532.1">
    <property type="nucleotide sequence ID" value="XM_004875475.2"/>
</dbReference>
<dbReference type="FunFam" id="1.10.10.1210:FF:000001">
    <property type="entry name" value="melanoma-associated antigen D1"/>
    <property type="match status" value="1"/>
</dbReference>
<dbReference type="GeneID" id="101705328"/>
<evidence type="ECO:0000313" key="5">
    <source>
        <dbReference type="Proteomes" id="UP000006813"/>
    </source>
</evidence>
<proteinExistence type="predicted"/>
<dbReference type="KEGG" id="hgl:101705328"/>
<dbReference type="InterPro" id="IPR041898">
    <property type="entry name" value="MAGE_WH1"/>
</dbReference>
<dbReference type="InterPro" id="IPR002190">
    <property type="entry name" value="MHD_dom"/>
</dbReference>
<evidence type="ECO:0000313" key="6">
    <source>
        <dbReference type="Proteomes" id="UP000694906"/>
    </source>
</evidence>
<dbReference type="InterPro" id="IPR021072">
    <property type="entry name" value="MAGE_N"/>
</dbReference>
<accession>G5BQK2</accession>
<dbReference type="STRING" id="10181.G5BQK2"/>
<gene>
    <name evidence="7" type="primary">LOC101705328</name>
    <name evidence="4" type="ORF">GW7_14365</name>
</gene>
<keyword evidence="6" id="KW-1185">Reference proteome</keyword>
<evidence type="ECO:0000259" key="3">
    <source>
        <dbReference type="PROSITE" id="PS50838"/>
    </source>
</evidence>
<feature type="compositionally biased region" description="Basic residues" evidence="2">
    <location>
        <begin position="1"/>
        <end position="17"/>
    </location>
</feature>
<evidence type="ECO:0000313" key="7">
    <source>
        <dbReference type="RefSeq" id="XP_004875532.1"/>
    </source>
</evidence>
<dbReference type="SMART" id="SM01392">
    <property type="entry name" value="MAGE_N"/>
    <property type="match status" value="1"/>
</dbReference>
<dbReference type="Pfam" id="PF01454">
    <property type="entry name" value="MAGE"/>
    <property type="match status" value="1"/>
</dbReference>
<reference evidence="7" key="2">
    <citation type="submission" date="2025-04" db="UniProtKB">
        <authorList>
            <consortium name="RefSeq"/>
        </authorList>
    </citation>
    <scope>IDENTIFICATION</scope>
</reference>
<dbReference type="OrthoDB" id="205198at2759"/>
<sequence length="330" mass="36734">MPRGQKSKLRAREKRRQARSETQCLQEAQALRAQEGETPSCSSLSGDAAPCSSAAGLPPKSQGAPPTPAIAGAPSHKKSGKGAKGKRPERATSSTATRSPASSEKDLLMNKAEMLMHYLLYRYQLQEPVRKGGMLKIIHKRFRQQFPEILKMAADQVDLLFGLELKEVKPGSGSYTLISKLDDRNSGSPMGGLDFPTNGLLMPLLGLIFLNGNSASEEEIWKFLSILKVYDGEEHLIFGEPRKLITKDLVKLGYLVYRQVPHSDPPRCEFLWGRRAHIETSKMKVLEFLAKINETIPSVFRFQYAEALRQEEERADTKATAKHGHTSLFT</sequence>
<dbReference type="AlphaFoldDB" id="G5BQK2"/>
<feature type="region of interest" description="Disordered" evidence="2">
    <location>
        <begin position="1"/>
        <end position="105"/>
    </location>
</feature>
<feature type="compositionally biased region" description="Basic residues" evidence="2">
    <location>
        <begin position="75"/>
        <end position="87"/>
    </location>
</feature>
<evidence type="ECO:0000313" key="4">
    <source>
        <dbReference type="EMBL" id="EHB11563.1"/>
    </source>
</evidence>
<evidence type="ECO:0000256" key="1">
    <source>
        <dbReference type="ARBA" id="ARBA00084104"/>
    </source>
</evidence>
<dbReference type="Gene3D" id="1.10.10.1210">
    <property type="entry name" value="MAGE homology domain, winged helix WH2 motif"/>
    <property type="match status" value="1"/>
</dbReference>
<evidence type="ECO:0000256" key="2">
    <source>
        <dbReference type="SAM" id="MobiDB-lite"/>
    </source>
</evidence>
<dbReference type="PANTHER" id="PTHR11736:SF164">
    <property type="entry name" value="MELANOMA-ASSOCIATED ANTIGEN B1"/>
    <property type="match status" value="1"/>
</dbReference>
<dbReference type="PANTHER" id="PTHR11736">
    <property type="entry name" value="MELANOMA-ASSOCIATED ANTIGEN MAGE ANTIGEN"/>
    <property type="match status" value="1"/>
</dbReference>
<dbReference type="GO" id="GO:0000122">
    <property type="term" value="P:negative regulation of transcription by RNA polymerase II"/>
    <property type="evidence" value="ECO:0007669"/>
    <property type="project" value="TreeGrafter"/>
</dbReference>
<protein>
    <submittedName>
        <fullName evidence="4 7">Melanoma-associated antigen B1</fullName>
    </submittedName>
</protein>
<keyword evidence="1" id="KW-0825">Tumor antigen</keyword>
<dbReference type="SMART" id="SM01373">
    <property type="entry name" value="MAGE"/>
    <property type="match status" value="1"/>
</dbReference>
<dbReference type="Pfam" id="PF12440">
    <property type="entry name" value="MAGE_N"/>
    <property type="match status" value="1"/>
</dbReference>
<dbReference type="FunFam" id="1.10.10.1200:FF:000007">
    <property type="entry name" value="Melanoma-associated antigen C2"/>
    <property type="match status" value="1"/>
</dbReference>
<dbReference type="eggNOG" id="KOG4562">
    <property type="taxonomic scope" value="Eukaryota"/>
</dbReference>